<organism evidence="2">
    <name type="scientific">Arundo donax</name>
    <name type="common">Giant reed</name>
    <name type="synonym">Donax arundinaceus</name>
    <dbReference type="NCBI Taxonomy" id="35708"/>
    <lineage>
        <taxon>Eukaryota</taxon>
        <taxon>Viridiplantae</taxon>
        <taxon>Streptophyta</taxon>
        <taxon>Embryophyta</taxon>
        <taxon>Tracheophyta</taxon>
        <taxon>Spermatophyta</taxon>
        <taxon>Magnoliopsida</taxon>
        <taxon>Liliopsida</taxon>
        <taxon>Poales</taxon>
        <taxon>Poaceae</taxon>
        <taxon>PACMAD clade</taxon>
        <taxon>Arundinoideae</taxon>
        <taxon>Arundineae</taxon>
        <taxon>Arundo</taxon>
    </lineage>
</organism>
<proteinExistence type="predicted"/>
<sequence>MMVLMSSPGAPSSMRGPQFSRKPVSQFQRLFLRQIA</sequence>
<evidence type="ECO:0000256" key="1">
    <source>
        <dbReference type="SAM" id="MobiDB-lite"/>
    </source>
</evidence>
<accession>A0A0A9ENV3</accession>
<dbReference type="EMBL" id="GBRH01198355">
    <property type="protein sequence ID" value="JAD99540.1"/>
    <property type="molecule type" value="Transcribed_RNA"/>
</dbReference>
<evidence type="ECO:0000313" key="2">
    <source>
        <dbReference type="EMBL" id="JAD99540.1"/>
    </source>
</evidence>
<reference evidence="2" key="2">
    <citation type="journal article" date="2015" name="Data Brief">
        <title>Shoot transcriptome of the giant reed, Arundo donax.</title>
        <authorList>
            <person name="Barrero R.A."/>
            <person name="Guerrero F.D."/>
            <person name="Moolhuijzen P."/>
            <person name="Goolsby J.A."/>
            <person name="Tidwell J."/>
            <person name="Bellgard S.E."/>
            <person name="Bellgard M.I."/>
        </authorList>
    </citation>
    <scope>NUCLEOTIDE SEQUENCE</scope>
    <source>
        <tissue evidence="2">Shoot tissue taken approximately 20 cm above the soil surface</tissue>
    </source>
</reference>
<reference evidence="2" key="1">
    <citation type="submission" date="2014-09" db="EMBL/GenBank/DDBJ databases">
        <authorList>
            <person name="Magalhaes I.L.F."/>
            <person name="Oliveira U."/>
            <person name="Santos F.R."/>
            <person name="Vidigal T.H.D.A."/>
            <person name="Brescovit A.D."/>
            <person name="Santos A.J."/>
        </authorList>
    </citation>
    <scope>NUCLEOTIDE SEQUENCE</scope>
    <source>
        <tissue evidence="2">Shoot tissue taken approximately 20 cm above the soil surface</tissue>
    </source>
</reference>
<dbReference type="AlphaFoldDB" id="A0A0A9ENV3"/>
<protein>
    <submittedName>
        <fullName evidence="2">Uncharacterized protein</fullName>
    </submittedName>
</protein>
<feature type="region of interest" description="Disordered" evidence="1">
    <location>
        <begin position="1"/>
        <end position="21"/>
    </location>
</feature>
<name>A0A0A9ENV3_ARUDO</name>